<gene>
    <name evidence="1" type="ORF">HPB47_021982</name>
</gene>
<proteinExistence type="predicted"/>
<comment type="caution">
    <text evidence="1">The sequence shown here is derived from an EMBL/GenBank/DDBJ whole genome shotgun (WGS) entry which is preliminary data.</text>
</comment>
<organism evidence="1 2">
    <name type="scientific">Ixodes persulcatus</name>
    <name type="common">Taiga tick</name>
    <dbReference type="NCBI Taxonomy" id="34615"/>
    <lineage>
        <taxon>Eukaryota</taxon>
        <taxon>Metazoa</taxon>
        <taxon>Ecdysozoa</taxon>
        <taxon>Arthropoda</taxon>
        <taxon>Chelicerata</taxon>
        <taxon>Arachnida</taxon>
        <taxon>Acari</taxon>
        <taxon>Parasitiformes</taxon>
        <taxon>Ixodida</taxon>
        <taxon>Ixodoidea</taxon>
        <taxon>Ixodidae</taxon>
        <taxon>Ixodinae</taxon>
        <taxon>Ixodes</taxon>
    </lineage>
</organism>
<dbReference type="Proteomes" id="UP000805193">
    <property type="component" value="Unassembled WGS sequence"/>
</dbReference>
<evidence type="ECO:0000313" key="1">
    <source>
        <dbReference type="EMBL" id="KAG0431221.1"/>
    </source>
</evidence>
<evidence type="ECO:0000313" key="2">
    <source>
        <dbReference type="Proteomes" id="UP000805193"/>
    </source>
</evidence>
<dbReference type="EMBL" id="JABSTQ010009244">
    <property type="protein sequence ID" value="KAG0431221.1"/>
    <property type="molecule type" value="Genomic_DNA"/>
</dbReference>
<keyword evidence="2" id="KW-1185">Reference proteome</keyword>
<sequence>MQRNIIVTSKTTVMPFNAKAWAFKPESEHDIKKRSDDDRGTTWDYIKMTLMYIYATHIVSNAIAGSIRTGSMMYLIETMTYTVRSVVSTVTTTYCFVKRGEINEIAQELQTFEGPEPTELLQKASRKRKCLRFSILCYSCLLIAMTSLFFVLVPAQKYFDKCFYGIILEKAGIPNAPAIMIGLIEWNSYNIIVTGSPLLMTWYMYLCDYLRAQMLYFRVTQRGILDSGPLNLAKFKKIQSMCAKMIDVERRLDSLFAPVLFLWIVDLLVNIVLPIRTLVNGIASFTLANVMSFFIEVIYSVSFFMILSFSLAQVDKEYRDLDEEMYRVRNSVPSEDWQLCQQVVHMETGIKSSRFTLTGWGLFEVDRSFILTIVGAVATYTVVLIQLTPGEETY</sequence>
<name>A0AC60QB02_IXOPE</name>
<protein>
    <submittedName>
        <fullName evidence="1">Uncharacterized protein</fullName>
    </submittedName>
</protein>
<reference evidence="1 2" key="1">
    <citation type="journal article" date="2020" name="Cell">
        <title>Large-Scale Comparative Analyses of Tick Genomes Elucidate Their Genetic Diversity and Vector Capacities.</title>
        <authorList>
            <consortium name="Tick Genome and Microbiome Consortium (TIGMIC)"/>
            <person name="Jia N."/>
            <person name="Wang J."/>
            <person name="Shi W."/>
            <person name="Du L."/>
            <person name="Sun Y."/>
            <person name="Zhan W."/>
            <person name="Jiang J.F."/>
            <person name="Wang Q."/>
            <person name="Zhang B."/>
            <person name="Ji P."/>
            <person name="Bell-Sakyi L."/>
            <person name="Cui X.M."/>
            <person name="Yuan T.T."/>
            <person name="Jiang B.G."/>
            <person name="Yang W.F."/>
            <person name="Lam T.T."/>
            <person name="Chang Q.C."/>
            <person name="Ding S.J."/>
            <person name="Wang X.J."/>
            <person name="Zhu J.G."/>
            <person name="Ruan X.D."/>
            <person name="Zhao L."/>
            <person name="Wei J.T."/>
            <person name="Ye R.Z."/>
            <person name="Que T.C."/>
            <person name="Du C.H."/>
            <person name="Zhou Y.H."/>
            <person name="Cheng J.X."/>
            <person name="Dai P.F."/>
            <person name="Guo W.B."/>
            <person name="Han X.H."/>
            <person name="Huang E.J."/>
            <person name="Li L.F."/>
            <person name="Wei W."/>
            <person name="Gao Y.C."/>
            <person name="Liu J.Z."/>
            <person name="Shao H.Z."/>
            <person name="Wang X."/>
            <person name="Wang C.C."/>
            <person name="Yang T.C."/>
            <person name="Huo Q.B."/>
            <person name="Li W."/>
            <person name="Chen H.Y."/>
            <person name="Chen S.E."/>
            <person name="Zhou L.G."/>
            <person name="Ni X.B."/>
            <person name="Tian J.H."/>
            <person name="Sheng Y."/>
            <person name="Liu T."/>
            <person name="Pan Y.S."/>
            <person name="Xia L.Y."/>
            <person name="Li J."/>
            <person name="Zhao F."/>
            <person name="Cao W.C."/>
        </authorList>
    </citation>
    <scope>NUCLEOTIDE SEQUENCE [LARGE SCALE GENOMIC DNA]</scope>
    <source>
        <strain evidence="1">Iper-2018</strain>
    </source>
</reference>
<accession>A0AC60QB02</accession>